<dbReference type="Proteomes" id="UP000471031">
    <property type="component" value="Unassembled WGS sequence"/>
</dbReference>
<keyword evidence="1" id="KW-0677">Repeat</keyword>
<dbReference type="InterPro" id="IPR051465">
    <property type="entry name" value="Cell_Envelope_Struct_Comp"/>
</dbReference>
<evidence type="ECO:0000256" key="1">
    <source>
        <dbReference type="ARBA" id="ARBA00022737"/>
    </source>
</evidence>
<organism evidence="4 5">
    <name type="scientific">Heliomicrobium gestii</name>
    <name type="common">Heliobacterium gestii</name>
    <dbReference type="NCBI Taxonomy" id="2699"/>
    <lineage>
        <taxon>Bacteria</taxon>
        <taxon>Bacillati</taxon>
        <taxon>Bacillota</taxon>
        <taxon>Clostridia</taxon>
        <taxon>Eubacteriales</taxon>
        <taxon>Heliobacteriaceae</taxon>
        <taxon>Heliomicrobium</taxon>
    </lineage>
</organism>
<dbReference type="InterPro" id="IPR001119">
    <property type="entry name" value="SLH_dom"/>
</dbReference>
<reference evidence="4 5" key="1">
    <citation type="submission" date="2020-01" db="EMBL/GenBank/DDBJ databases">
        <title>Whole genome sequence of Heliobacterium gestii DSM 11169.</title>
        <authorList>
            <person name="Kyndt J.A."/>
            <person name="Meyer T.E."/>
        </authorList>
    </citation>
    <scope>NUCLEOTIDE SEQUENCE [LARGE SCALE GENOMIC DNA]</scope>
    <source>
        <strain evidence="4 5">DSM 11169</strain>
    </source>
</reference>
<dbReference type="OrthoDB" id="2985276at2"/>
<evidence type="ECO:0000313" key="4">
    <source>
        <dbReference type="EMBL" id="MZP43138.1"/>
    </source>
</evidence>
<gene>
    <name evidence="4" type="ORF">GTO89_08825</name>
</gene>
<feature type="domain" description="SLH" evidence="3">
    <location>
        <begin position="407"/>
        <end position="470"/>
    </location>
</feature>
<dbReference type="AlphaFoldDB" id="A0A845LA96"/>
<evidence type="ECO:0000313" key="5">
    <source>
        <dbReference type="Proteomes" id="UP000471031"/>
    </source>
</evidence>
<dbReference type="Pfam" id="PF00395">
    <property type="entry name" value="SLH"/>
    <property type="match status" value="2"/>
</dbReference>
<keyword evidence="5" id="KW-1185">Reference proteome</keyword>
<feature type="domain" description="SLH" evidence="3">
    <location>
        <begin position="297"/>
        <end position="359"/>
    </location>
</feature>
<sequence length="544" mass="59697">MGKLLRGIGSAVLLLGFTASILVNPSTARAESSNLTVEGGVSNEYDYSEYVFVTGEPVLMKGTFKVTVSPGTGDTTTTKITYTLADDTGKNKLSRSTTFVEMSANREDQNQVVRTSQVDKFSENIQIDGVKYKLEDYRLNKSTIMDKHPVVDYYSGNWEGRKIYSVNKTAGRLTVDVSANTVGYDHNWGRSETQRTTQILQYTPGSTTTTAAASGPDLTKSWDGQVDYTINLSTDREMSYQSNDPVNISFNGGYLIHEQGSSAVIAKYDLPYQWNNSSRDRGEKEWSWQTTPKVHRLFVPNYEDIRNHWAEGDIQRLAGVKAWGMQQGYFGPSQPITRLDFARAFVQTLGVISPEGPQGMIAYTAGYPNLPPPGEKVTAKKPATKASASGYNGATGTPRNKTKTTPQPSPFADLGPTVSGYDEVKLAEEKGILTGVSSTRFDPYGLLTREQAATAIVRGLGLATMAPSGASPLPFYDDADISPWARDSIYVAQELGIISGDAYGYFRPGETLTRAEAAAMLVRSVDFLQHTMKQDYRDRLLNMN</sequence>
<accession>A0A845LA96</accession>
<name>A0A845LA96_HELGE</name>
<evidence type="ECO:0000259" key="3">
    <source>
        <dbReference type="PROSITE" id="PS51272"/>
    </source>
</evidence>
<comment type="caution">
    <text evidence="4">The sequence shown here is derived from an EMBL/GenBank/DDBJ whole genome shotgun (WGS) entry which is preliminary data.</text>
</comment>
<dbReference type="PROSITE" id="PS51272">
    <property type="entry name" value="SLH"/>
    <property type="match status" value="3"/>
</dbReference>
<feature type="region of interest" description="Disordered" evidence="2">
    <location>
        <begin position="374"/>
        <end position="415"/>
    </location>
</feature>
<dbReference type="PANTHER" id="PTHR43308:SF5">
    <property type="entry name" value="S-LAYER PROTEIN _ PEPTIDOGLYCAN ENDO-BETA-N-ACETYLGLUCOSAMINIDASE"/>
    <property type="match status" value="1"/>
</dbReference>
<dbReference type="EMBL" id="WXEX01000006">
    <property type="protein sequence ID" value="MZP43138.1"/>
    <property type="molecule type" value="Genomic_DNA"/>
</dbReference>
<dbReference type="PANTHER" id="PTHR43308">
    <property type="entry name" value="OUTER MEMBRANE PROTEIN ALPHA-RELATED"/>
    <property type="match status" value="1"/>
</dbReference>
<feature type="domain" description="SLH" evidence="3">
    <location>
        <begin position="472"/>
        <end position="535"/>
    </location>
</feature>
<proteinExistence type="predicted"/>
<protein>
    <recommendedName>
        <fullName evidence="3">SLH domain-containing protein</fullName>
    </recommendedName>
</protein>
<feature type="compositionally biased region" description="Polar residues" evidence="2">
    <location>
        <begin position="390"/>
        <end position="406"/>
    </location>
</feature>
<feature type="compositionally biased region" description="Low complexity" evidence="2">
    <location>
        <begin position="380"/>
        <end position="389"/>
    </location>
</feature>
<evidence type="ECO:0000256" key="2">
    <source>
        <dbReference type="SAM" id="MobiDB-lite"/>
    </source>
</evidence>
<dbReference type="RefSeq" id="WP_161261703.1">
    <property type="nucleotide sequence ID" value="NZ_JAFBDC010000005.1"/>
</dbReference>